<feature type="compositionally biased region" description="Low complexity" evidence="1">
    <location>
        <begin position="33"/>
        <end position="46"/>
    </location>
</feature>
<accession>A0A915KQV8</accession>
<dbReference type="Proteomes" id="UP000887565">
    <property type="component" value="Unplaced"/>
</dbReference>
<protein>
    <submittedName>
        <fullName evidence="3">Uncharacterized protein</fullName>
    </submittedName>
</protein>
<name>A0A915KQV8_ROMCU</name>
<feature type="compositionally biased region" description="Low complexity" evidence="1">
    <location>
        <begin position="9"/>
        <end position="21"/>
    </location>
</feature>
<evidence type="ECO:0000313" key="3">
    <source>
        <dbReference type="WBParaSite" id="nRc.2.0.1.t40854-RA"/>
    </source>
</evidence>
<evidence type="ECO:0000256" key="1">
    <source>
        <dbReference type="SAM" id="MobiDB-lite"/>
    </source>
</evidence>
<feature type="compositionally biased region" description="Basic residues" evidence="1">
    <location>
        <begin position="22"/>
        <end position="32"/>
    </location>
</feature>
<sequence length="100" mass="11306">MGEAHNKAKQAAQQTQSSSSGKKPRDKSRTRSQHSQQSTHYQHRQQPGAFKAPFANQQNQVKWDDVDQKRARQIQQIKSASSSKSSVKQFPLIQPSHSSH</sequence>
<organism evidence="2 3">
    <name type="scientific">Romanomermis culicivorax</name>
    <name type="common">Nematode worm</name>
    <dbReference type="NCBI Taxonomy" id="13658"/>
    <lineage>
        <taxon>Eukaryota</taxon>
        <taxon>Metazoa</taxon>
        <taxon>Ecdysozoa</taxon>
        <taxon>Nematoda</taxon>
        <taxon>Enoplea</taxon>
        <taxon>Dorylaimia</taxon>
        <taxon>Mermithida</taxon>
        <taxon>Mermithoidea</taxon>
        <taxon>Mermithidae</taxon>
        <taxon>Romanomermis</taxon>
    </lineage>
</organism>
<keyword evidence="2" id="KW-1185">Reference proteome</keyword>
<proteinExistence type="predicted"/>
<reference evidence="3" key="1">
    <citation type="submission" date="2022-11" db="UniProtKB">
        <authorList>
            <consortium name="WormBaseParasite"/>
        </authorList>
    </citation>
    <scope>IDENTIFICATION</scope>
</reference>
<evidence type="ECO:0000313" key="2">
    <source>
        <dbReference type="Proteomes" id="UP000887565"/>
    </source>
</evidence>
<feature type="region of interest" description="Disordered" evidence="1">
    <location>
        <begin position="1"/>
        <end position="100"/>
    </location>
</feature>
<dbReference type="WBParaSite" id="nRc.2.0.1.t40854-RA">
    <property type="protein sequence ID" value="nRc.2.0.1.t40854-RA"/>
    <property type="gene ID" value="nRc.2.0.1.g40854"/>
</dbReference>
<dbReference type="AlphaFoldDB" id="A0A915KQV8"/>
<feature type="compositionally biased region" description="Low complexity" evidence="1">
    <location>
        <begin position="73"/>
        <end position="89"/>
    </location>
</feature>